<organism evidence="4 5">
    <name type="scientific">Laetiporus sulphureus 93-53</name>
    <dbReference type="NCBI Taxonomy" id="1314785"/>
    <lineage>
        <taxon>Eukaryota</taxon>
        <taxon>Fungi</taxon>
        <taxon>Dikarya</taxon>
        <taxon>Basidiomycota</taxon>
        <taxon>Agaricomycotina</taxon>
        <taxon>Agaricomycetes</taxon>
        <taxon>Polyporales</taxon>
        <taxon>Laetiporus</taxon>
    </lineage>
</organism>
<dbReference type="EMBL" id="KV427643">
    <property type="protein sequence ID" value="KZT03518.1"/>
    <property type="molecule type" value="Genomic_DNA"/>
</dbReference>
<feature type="compositionally biased region" description="Basic and acidic residues" evidence="2">
    <location>
        <begin position="21"/>
        <end position="30"/>
    </location>
</feature>
<dbReference type="PANTHER" id="PTHR43861">
    <property type="entry name" value="TRANS-ACONITATE 2-METHYLTRANSFERASE-RELATED"/>
    <property type="match status" value="1"/>
</dbReference>
<dbReference type="InterPro" id="IPR013217">
    <property type="entry name" value="Methyltransf_12"/>
</dbReference>
<dbReference type="InterPro" id="IPR029063">
    <property type="entry name" value="SAM-dependent_MTases_sf"/>
</dbReference>
<sequence>MDNEYQEQGHTDNVHHHHQHHGGEHRHEHTAANKAHFDEMASTYDEIPGAVELSQKTSAAMHTKFPEVFDSESTLVMDFACGTGLISQGLALYAKSIVGIDISEAMIAQYNARASRLGYLREKMHGECVELEGVESELHGRKFDVIVCAMAYHHVPSIEDITRTLVLHLRPGGSLLVADLAKGEATRALHASHENGHTVTSMDGIDEDTMRSVFEGAGLVNFKYVDHASSATLRGNELDVFLASGMKPRSD</sequence>
<keyword evidence="4" id="KW-0489">Methyltransferase</keyword>
<feature type="domain" description="Methyltransferase type 12" evidence="3">
    <location>
        <begin position="77"/>
        <end position="175"/>
    </location>
</feature>
<keyword evidence="5" id="KW-1185">Reference proteome</keyword>
<evidence type="ECO:0000256" key="1">
    <source>
        <dbReference type="ARBA" id="ARBA00022679"/>
    </source>
</evidence>
<dbReference type="Gene3D" id="3.40.50.150">
    <property type="entry name" value="Vaccinia Virus protein VP39"/>
    <property type="match status" value="1"/>
</dbReference>
<evidence type="ECO:0000313" key="4">
    <source>
        <dbReference type="EMBL" id="KZT03518.1"/>
    </source>
</evidence>
<dbReference type="OrthoDB" id="3647at2759"/>
<dbReference type="Pfam" id="PF08242">
    <property type="entry name" value="Methyltransf_12"/>
    <property type="match status" value="1"/>
</dbReference>
<dbReference type="GeneID" id="63822862"/>
<dbReference type="STRING" id="1314785.A0A165CVQ0"/>
<name>A0A165CVQ0_9APHY</name>
<dbReference type="RefSeq" id="XP_040761258.1">
    <property type="nucleotide sequence ID" value="XM_040905833.1"/>
</dbReference>
<evidence type="ECO:0000259" key="3">
    <source>
        <dbReference type="Pfam" id="PF08242"/>
    </source>
</evidence>
<dbReference type="AlphaFoldDB" id="A0A165CVQ0"/>
<feature type="region of interest" description="Disordered" evidence="2">
    <location>
        <begin position="1"/>
        <end position="30"/>
    </location>
</feature>
<evidence type="ECO:0000313" key="5">
    <source>
        <dbReference type="Proteomes" id="UP000076871"/>
    </source>
</evidence>
<accession>A0A165CVQ0</accession>
<dbReference type="Proteomes" id="UP000076871">
    <property type="component" value="Unassembled WGS sequence"/>
</dbReference>
<dbReference type="SUPFAM" id="SSF53335">
    <property type="entry name" value="S-adenosyl-L-methionine-dependent methyltransferases"/>
    <property type="match status" value="1"/>
</dbReference>
<dbReference type="CDD" id="cd02440">
    <property type="entry name" value="AdoMet_MTases"/>
    <property type="match status" value="1"/>
</dbReference>
<dbReference type="InParanoid" id="A0A165CVQ0"/>
<proteinExistence type="predicted"/>
<dbReference type="PANTHER" id="PTHR43861:SF3">
    <property type="entry name" value="PUTATIVE (AFU_ORTHOLOGUE AFUA_2G14390)-RELATED"/>
    <property type="match status" value="1"/>
</dbReference>
<keyword evidence="1 4" id="KW-0808">Transferase</keyword>
<protein>
    <submittedName>
        <fullName evidence="4">S-adenosyl-L-methionine-dependent methyltransferase</fullName>
    </submittedName>
</protein>
<dbReference type="GO" id="GO:0008168">
    <property type="term" value="F:methyltransferase activity"/>
    <property type="evidence" value="ECO:0007669"/>
    <property type="project" value="UniProtKB-KW"/>
</dbReference>
<evidence type="ECO:0000256" key="2">
    <source>
        <dbReference type="SAM" id="MobiDB-lite"/>
    </source>
</evidence>
<gene>
    <name evidence="4" type="ORF">LAESUDRAFT_683704</name>
</gene>
<reference evidence="4 5" key="1">
    <citation type="journal article" date="2016" name="Mol. Biol. Evol.">
        <title>Comparative Genomics of Early-Diverging Mushroom-Forming Fungi Provides Insights into the Origins of Lignocellulose Decay Capabilities.</title>
        <authorList>
            <person name="Nagy L.G."/>
            <person name="Riley R."/>
            <person name="Tritt A."/>
            <person name="Adam C."/>
            <person name="Daum C."/>
            <person name="Floudas D."/>
            <person name="Sun H."/>
            <person name="Yadav J.S."/>
            <person name="Pangilinan J."/>
            <person name="Larsson K.H."/>
            <person name="Matsuura K."/>
            <person name="Barry K."/>
            <person name="Labutti K."/>
            <person name="Kuo R."/>
            <person name="Ohm R.A."/>
            <person name="Bhattacharya S.S."/>
            <person name="Shirouzu T."/>
            <person name="Yoshinaga Y."/>
            <person name="Martin F.M."/>
            <person name="Grigoriev I.V."/>
            <person name="Hibbett D.S."/>
        </authorList>
    </citation>
    <scope>NUCLEOTIDE SEQUENCE [LARGE SCALE GENOMIC DNA]</scope>
    <source>
        <strain evidence="4 5">93-53</strain>
    </source>
</reference>
<dbReference type="GO" id="GO:0032259">
    <property type="term" value="P:methylation"/>
    <property type="evidence" value="ECO:0007669"/>
    <property type="project" value="UniProtKB-KW"/>
</dbReference>